<evidence type="ECO:0000259" key="3">
    <source>
        <dbReference type="Pfam" id="PF08268"/>
    </source>
</evidence>
<gene>
    <name evidence="4" type="ORF">QYE76_021370</name>
</gene>
<sequence>MEDNNDELLDEQNEAVEAQVSLPQDIQQTALAFLPGRVVFKLRAVCRFWRDCIQVPSFVDRHLNNALCFHQSIAFFTSVDDGLFCMYTFDPTTLNRKSLDFVLSFRFQMSDPCNGLVCAYDSRGAVEVLNPLTMKHVILPVSELQSRALSSEYFLGSVQSKNEYKVVCIRHRVRFLTFEVCTVGTQLWRAVRESANLLKTSKAVIVNDVMHWLLLDAASDFTRRILLFNLTDEIFSETAVPDTIKDHNLELFEGEGKLHLLAMPTKGSASEVSEIWVSNSTCTVWDHMCNITFLLPPGMRPHFLHKKKLFYGNQKRFYYIDLEGGGGSYINVPSDETIVSSGIFVDSLLLHSVTGLVDSRTLLMGSDYAGSSSHAAGSSSSDAGQSFKEAKSNRKMKWRLTRISAKKT</sequence>
<feature type="domain" description="F-box associated beta-propeller type 3" evidence="3">
    <location>
        <begin position="94"/>
        <end position="286"/>
    </location>
</feature>
<dbReference type="PANTHER" id="PTHR31672">
    <property type="entry name" value="BNACNNG10540D PROTEIN"/>
    <property type="match status" value="1"/>
</dbReference>
<keyword evidence="5" id="KW-1185">Reference proteome</keyword>
<evidence type="ECO:0000313" key="5">
    <source>
        <dbReference type="Proteomes" id="UP001231189"/>
    </source>
</evidence>
<dbReference type="PANTHER" id="PTHR31672:SF8">
    <property type="entry name" value="F-BOX DOMAIN-CONTAINING PROTEIN"/>
    <property type="match status" value="1"/>
</dbReference>
<dbReference type="SUPFAM" id="SSF81383">
    <property type="entry name" value="F-box domain"/>
    <property type="match status" value="1"/>
</dbReference>
<evidence type="ECO:0000256" key="1">
    <source>
        <dbReference type="SAM" id="MobiDB-lite"/>
    </source>
</evidence>
<dbReference type="InterPro" id="IPR017451">
    <property type="entry name" value="F-box-assoc_interact_dom"/>
</dbReference>
<protein>
    <recommendedName>
        <fullName evidence="6">F-box domain-containing protein</fullName>
    </recommendedName>
</protein>
<organism evidence="4 5">
    <name type="scientific">Lolium multiflorum</name>
    <name type="common">Italian ryegrass</name>
    <name type="synonym">Lolium perenne subsp. multiflorum</name>
    <dbReference type="NCBI Taxonomy" id="4521"/>
    <lineage>
        <taxon>Eukaryota</taxon>
        <taxon>Viridiplantae</taxon>
        <taxon>Streptophyta</taxon>
        <taxon>Embryophyta</taxon>
        <taxon>Tracheophyta</taxon>
        <taxon>Spermatophyta</taxon>
        <taxon>Magnoliopsida</taxon>
        <taxon>Liliopsida</taxon>
        <taxon>Poales</taxon>
        <taxon>Poaceae</taxon>
        <taxon>BOP clade</taxon>
        <taxon>Pooideae</taxon>
        <taxon>Poodae</taxon>
        <taxon>Poeae</taxon>
        <taxon>Poeae Chloroplast Group 2 (Poeae type)</taxon>
        <taxon>Loliodinae</taxon>
        <taxon>Loliinae</taxon>
        <taxon>Lolium</taxon>
    </lineage>
</organism>
<feature type="compositionally biased region" description="Low complexity" evidence="1">
    <location>
        <begin position="373"/>
        <end position="386"/>
    </location>
</feature>
<dbReference type="NCBIfam" id="TIGR01640">
    <property type="entry name" value="F_box_assoc_1"/>
    <property type="match status" value="1"/>
</dbReference>
<feature type="region of interest" description="Disordered" evidence="1">
    <location>
        <begin position="373"/>
        <end position="408"/>
    </location>
</feature>
<dbReference type="InterPro" id="IPR001810">
    <property type="entry name" value="F-box_dom"/>
</dbReference>
<dbReference type="AlphaFoldDB" id="A0AAD8RAN2"/>
<dbReference type="Pfam" id="PF00646">
    <property type="entry name" value="F-box"/>
    <property type="match status" value="1"/>
</dbReference>
<name>A0AAD8RAN2_LOLMU</name>
<dbReference type="InterPro" id="IPR050796">
    <property type="entry name" value="SCF_F-box_component"/>
</dbReference>
<dbReference type="InterPro" id="IPR013187">
    <property type="entry name" value="F-box-assoc_dom_typ3"/>
</dbReference>
<reference evidence="4" key="1">
    <citation type="submission" date="2023-07" db="EMBL/GenBank/DDBJ databases">
        <title>A chromosome-level genome assembly of Lolium multiflorum.</title>
        <authorList>
            <person name="Chen Y."/>
            <person name="Copetti D."/>
            <person name="Kolliker R."/>
            <person name="Studer B."/>
        </authorList>
    </citation>
    <scope>NUCLEOTIDE SEQUENCE</scope>
    <source>
        <strain evidence="4">02402/16</strain>
        <tissue evidence="4">Leaf</tissue>
    </source>
</reference>
<evidence type="ECO:0008006" key="6">
    <source>
        <dbReference type="Google" id="ProtNLM"/>
    </source>
</evidence>
<dbReference type="Proteomes" id="UP001231189">
    <property type="component" value="Unassembled WGS sequence"/>
</dbReference>
<dbReference type="Pfam" id="PF08268">
    <property type="entry name" value="FBA_3"/>
    <property type="match status" value="1"/>
</dbReference>
<dbReference type="InterPro" id="IPR036047">
    <property type="entry name" value="F-box-like_dom_sf"/>
</dbReference>
<feature type="compositionally biased region" description="Basic residues" evidence="1">
    <location>
        <begin position="393"/>
        <end position="408"/>
    </location>
</feature>
<proteinExistence type="predicted"/>
<accession>A0AAD8RAN2</accession>
<dbReference type="EMBL" id="JAUUTY010000006">
    <property type="protein sequence ID" value="KAK1615853.1"/>
    <property type="molecule type" value="Genomic_DNA"/>
</dbReference>
<evidence type="ECO:0000259" key="2">
    <source>
        <dbReference type="Pfam" id="PF00646"/>
    </source>
</evidence>
<feature type="domain" description="F-box" evidence="2">
    <location>
        <begin position="21"/>
        <end position="58"/>
    </location>
</feature>
<evidence type="ECO:0000313" key="4">
    <source>
        <dbReference type="EMBL" id="KAK1615853.1"/>
    </source>
</evidence>
<comment type="caution">
    <text evidence="4">The sequence shown here is derived from an EMBL/GenBank/DDBJ whole genome shotgun (WGS) entry which is preliminary data.</text>
</comment>